<dbReference type="AlphaFoldDB" id="A0A2H9TI03"/>
<dbReference type="OrthoDB" id="1405469at2759"/>
<dbReference type="InterPro" id="IPR054521">
    <property type="entry name" value="HRI2_3H"/>
</dbReference>
<comment type="caution">
    <text evidence="23">The sequence shown here is derived from an EMBL/GenBank/DDBJ whole genome shotgun (WGS) entry which is preliminary data.</text>
</comment>
<evidence type="ECO:0000313" key="24">
    <source>
        <dbReference type="Proteomes" id="UP000240830"/>
    </source>
</evidence>
<reference evidence="23 24" key="1">
    <citation type="submission" date="2016-10" db="EMBL/GenBank/DDBJ databases">
        <title>The genome of Paramicrosporidium saccamoebae is the missing link in understanding Cryptomycota and Microsporidia evolution.</title>
        <authorList>
            <person name="Quandt C.A."/>
            <person name="Beaudet D."/>
            <person name="Corsaro D."/>
            <person name="Michel R."/>
            <person name="Corradi N."/>
            <person name="James T."/>
        </authorList>
    </citation>
    <scope>NUCLEOTIDE SEQUENCE [LARGE SCALE GENOMIC DNA]</scope>
    <source>
        <strain evidence="23 24">KSL3</strain>
    </source>
</reference>
<evidence type="ECO:0000313" key="23">
    <source>
        <dbReference type="EMBL" id="PJF17388.1"/>
    </source>
</evidence>
<dbReference type="PROSITE" id="PS00107">
    <property type="entry name" value="PROTEIN_KINASE_ATP"/>
    <property type="match status" value="1"/>
</dbReference>
<evidence type="ECO:0000256" key="21">
    <source>
        <dbReference type="SAM" id="MobiDB-lite"/>
    </source>
</evidence>
<comment type="similarity">
    <text evidence="12">Belongs to the protein kinase superfamily. Ser/Thr protein kinase family. GCN2 subfamily.</text>
</comment>
<evidence type="ECO:0000256" key="7">
    <source>
        <dbReference type="ARBA" id="ARBA00022777"/>
    </source>
</evidence>
<keyword evidence="4" id="KW-0808">Transferase</keyword>
<dbReference type="InterPro" id="IPR008271">
    <property type="entry name" value="Ser/Thr_kinase_AS"/>
</dbReference>
<dbReference type="InterPro" id="IPR000719">
    <property type="entry name" value="Prot_kinase_dom"/>
</dbReference>
<evidence type="ECO:0000256" key="20">
    <source>
        <dbReference type="SAM" id="Coils"/>
    </source>
</evidence>
<dbReference type="Gene3D" id="3.30.200.20">
    <property type="entry name" value="Phosphorylase Kinase, domain 1"/>
    <property type="match status" value="1"/>
</dbReference>
<feature type="compositionally biased region" description="Polar residues" evidence="21">
    <location>
        <begin position="507"/>
        <end position="527"/>
    </location>
</feature>
<gene>
    <name evidence="23" type="ORF">PSACC_02857</name>
</gene>
<evidence type="ECO:0000256" key="1">
    <source>
        <dbReference type="ARBA" id="ARBA00012513"/>
    </source>
</evidence>
<feature type="domain" description="Protein kinase" evidence="22">
    <location>
        <begin position="268"/>
        <end position="636"/>
    </location>
</feature>
<feature type="region of interest" description="Disordered" evidence="21">
    <location>
        <begin position="1"/>
        <end position="23"/>
    </location>
</feature>
<keyword evidence="20" id="KW-0175">Coiled coil</keyword>
<evidence type="ECO:0000256" key="11">
    <source>
        <dbReference type="ARBA" id="ARBA00023193"/>
    </source>
</evidence>
<dbReference type="InterPro" id="IPR017441">
    <property type="entry name" value="Protein_kinase_ATP_BS"/>
</dbReference>
<evidence type="ECO:0000256" key="4">
    <source>
        <dbReference type="ARBA" id="ARBA00022679"/>
    </source>
</evidence>
<name>A0A2H9TI03_9FUNG</name>
<dbReference type="PROSITE" id="PS50011">
    <property type="entry name" value="PROTEIN_KINASE_DOM"/>
    <property type="match status" value="1"/>
</dbReference>
<evidence type="ECO:0000256" key="15">
    <source>
        <dbReference type="ARBA" id="ARBA00042914"/>
    </source>
</evidence>
<evidence type="ECO:0000256" key="6">
    <source>
        <dbReference type="ARBA" id="ARBA00022741"/>
    </source>
</evidence>
<proteinExistence type="inferred from homology"/>
<dbReference type="GO" id="GO:0004694">
    <property type="term" value="F:eukaryotic translation initiation factor 2alpha kinase activity"/>
    <property type="evidence" value="ECO:0007669"/>
    <property type="project" value="TreeGrafter"/>
</dbReference>
<keyword evidence="24" id="KW-1185">Reference proteome</keyword>
<feature type="binding site" evidence="19">
    <location>
        <position position="297"/>
    </location>
    <ligand>
        <name>ATP</name>
        <dbReference type="ChEBI" id="CHEBI:30616"/>
    </ligand>
</feature>
<dbReference type="Pfam" id="PF00069">
    <property type="entry name" value="Pkinase"/>
    <property type="match status" value="2"/>
</dbReference>
<dbReference type="Gene3D" id="1.10.510.10">
    <property type="entry name" value="Transferase(Phosphotransferase) domain 1"/>
    <property type="match status" value="1"/>
</dbReference>
<comment type="catalytic activity">
    <reaction evidence="18">
        <text>L-seryl-[protein] + ATP = O-phospho-L-seryl-[protein] + ADP + H(+)</text>
        <dbReference type="Rhea" id="RHEA:17989"/>
        <dbReference type="Rhea" id="RHEA-COMP:9863"/>
        <dbReference type="Rhea" id="RHEA-COMP:11604"/>
        <dbReference type="ChEBI" id="CHEBI:15378"/>
        <dbReference type="ChEBI" id="CHEBI:29999"/>
        <dbReference type="ChEBI" id="CHEBI:30616"/>
        <dbReference type="ChEBI" id="CHEBI:83421"/>
        <dbReference type="ChEBI" id="CHEBI:456216"/>
        <dbReference type="EC" id="2.7.11.1"/>
    </reaction>
    <physiologicalReaction direction="left-to-right" evidence="18">
        <dbReference type="Rhea" id="RHEA:17990"/>
    </physiologicalReaction>
</comment>
<keyword evidence="7" id="KW-0418">Kinase</keyword>
<keyword evidence="3" id="KW-0597">Phosphoprotein</keyword>
<evidence type="ECO:0000259" key="22">
    <source>
        <dbReference type="PROSITE" id="PS50011"/>
    </source>
</evidence>
<keyword evidence="10" id="KW-1015">Disulfide bond</keyword>
<evidence type="ECO:0000256" key="5">
    <source>
        <dbReference type="ARBA" id="ARBA00022737"/>
    </source>
</evidence>
<dbReference type="GO" id="GO:0005737">
    <property type="term" value="C:cytoplasm"/>
    <property type="evidence" value="ECO:0007669"/>
    <property type="project" value="TreeGrafter"/>
</dbReference>
<feature type="region of interest" description="Disordered" evidence="21">
    <location>
        <begin position="507"/>
        <end position="541"/>
    </location>
</feature>
<evidence type="ECO:0000256" key="9">
    <source>
        <dbReference type="ARBA" id="ARBA00022843"/>
    </source>
</evidence>
<dbReference type="STRING" id="1246581.A0A2H9TI03"/>
<feature type="compositionally biased region" description="Low complexity" evidence="21">
    <location>
        <begin position="528"/>
        <end position="540"/>
    </location>
</feature>
<dbReference type="EMBL" id="MTSL01000178">
    <property type="protein sequence ID" value="PJF17388.1"/>
    <property type="molecule type" value="Genomic_DNA"/>
</dbReference>
<organism evidence="23 24">
    <name type="scientific">Paramicrosporidium saccamoebae</name>
    <dbReference type="NCBI Taxonomy" id="1246581"/>
    <lineage>
        <taxon>Eukaryota</taxon>
        <taxon>Fungi</taxon>
        <taxon>Fungi incertae sedis</taxon>
        <taxon>Cryptomycota</taxon>
        <taxon>Cryptomycota incertae sedis</taxon>
        <taxon>Paramicrosporidium</taxon>
    </lineage>
</organism>
<evidence type="ECO:0000256" key="19">
    <source>
        <dbReference type="PROSITE-ProRule" id="PRU10141"/>
    </source>
</evidence>
<evidence type="ECO:0000256" key="10">
    <source>
        <dbReference type="ARBA" id="ARBA00023157"/>
    </source>
</evidence>
<keyword evidence="6 19" id="KW-0547">Nucleotide-binding</keyword>
<keyword evidence="8 19" id="KW-0067">ATP-binding</keyword>
<keyword evidence="9" id="KW-0832">Ubl conjugation</keyword>
<dbReference type="Pfam" id="PF22949">
    <property type="entry name" value="HRI2_3H"/>
    <property type="match status" value="1"/>
</dbReference>
<dbReference type="SUPFAM" id="SSF56112">
    <property type="entry name" value="Protein kinase-like (PK-like)"/>
    <property type="match status" value="1"/>
</dbReference>
<evidence type="ECO:0000256" key="14">
    <source>
        <dbReference type="ARBA" id="ARBA00042456"/>
    </source>
</evidence>
<comment type="subunit">
    <text evidence="16">Synthesized in an inactive form that binds to the N-terminal domain of CDC37. Has to be associated with a multiprotein complex containing Hsp90, CDC37 and PPP5C for maturation and activation by autophosphorylation. The phosphatase PPP5C modulates this activation. Homodimer; homodimerizes in presence of heme, forming a disulfide-linked inactive homodimer. Interacts with DELE1; binds both to full-length DELE1 and processed form of DELE1 (S-DELE1) in response to stress, leading to activate its protein kinase activity and trigger the integrated stress response (ISR).</text>
</comment>
<dbReference type="EC" id="2.7.11.1" evidence="1"/>
<keyword evidence="11" id="KW-0652">Protein synthesis inhibitor</keyword>
<sequence length="704" mass="79146">MSGDLPPSRVPAGQPPISLRLMSSPPLAASATAFINEDSIRSSRLVNGQSQNFSRANADTEEGNTAFEETVQPSGAIPLGKPASFLDSFQAPSEFGMDNSSNSPVYRHLYDREYSSTSDEPQLQEPLNSNETAMIVQNPAYEQAQLLLVSLLENFCALYDRNPDKNRRLFMAVCRQLWNMGILSSEDFFSRSEQLRGVYKEAFRTLVLQAIQGIEANETDNRYLADDFEDSEADSGAKSLSGYSSRNSSFMSGTFEVKPVRSRLETEFRDLDPIGRGGFAQVFRGEHRIDHCKYAFKRIEFKSKTSESYEKIIREIKSLAHLEHPNIVRYHGAWVEEKALLTKECPKSADKIDTTSFRVEESVPSEAGISIPIYNDAQQFEMEMSLGYYMIIQMELCQFTLADWLEQRNLLICHSNPWKPEYSQKTCRSRIPADCMATLLGANTWDINQTENNRIFKCIVKALQHIHAKGIIHRDLKPGNILFQVDGDSFIPKIGDFGLAADMGMPNSVQQSEESTPTRIDSATAGKSPSPSVSRSTRTTGLGTCTYAAPEQIRGDDASYNEKVDIFSLGIILFELYCPFATRMERHNVLEDLKKGIISASFMKRWPKEATFIWSCISENADTRPSAEQIFESEIFEQDPDETIERLSKENSTLKRLLEAEREKVRCLESSLVQSIDKVTQLQDKIIEGASLEIRSLGISSTAD</sequence>
<evidence type="ECO:0000256" key="13">
    <source>
        <dbReference type="ARBA" id="ARBA00040433"/>
    </source>
</evidence>
<accession>A0A2H9TI03</accession>
<dbReference type="InterPro" id="IPR050339">
    <property type="entry name" value="CC_SR_Kinase"/>
</dbReference>
<evidence type="ECO:0000256" key="18">
    <source>
        <dbReference type="ARBA" id="ARBA00048977"/>
    </source>
</evidence>
<dbReference type="GO" id="GO:0005524">
    <property type="term" value="F:ATP binding"/>
    <property type="evidence" value="ECO:0007669"/>
    <property type="project" value="UniProtKB-UniRule"/>
</dbReference>
<evidence type="ECO:0000256" key="8">
    <source>
        <dbReference type="ARBA" id="ARBA00022840"/>
    </source>
</evidence>
<keyword evidence="5" id="KW-0677">Repeat</keyword>
<keyword evidence="2" id="KW-0723">Serine/threonine-protein kinase</keyword>
<evidence type="ECO:0000256" key="12">
    <source>
        <dbReference type="ARBA" id="ARBA00037982"/>
    </source>
</evidence>
<feature type="coiled-coil region" evidence="20">
    <location>
        <begin position="644"/>
        <end position="671"/>
    </location>
</feature>
<evidence type="ECO:0000256" key="3">
    <source>
        <dbReference type="ARBA" id="ARBA00022553"/>
    </source>
</evidence>
<dbReference type="Proteomes" id="UP000240830">
    <property type="component" value="Unassembled WGS sequence"/>
</dbReference>
<dbReference type="GO" id="GO:0017148">
    <property type="term" value="P:negative regulation of translation"/>
    <property type="evidence" value="ECO:0007669"/>
    <property type="project" value="UniProtKB-KW"/>
</dbReference>
<dbReference type="CDD" id="cd13996">
    <property type="entry name" value="STKc_EIF2AK"/>
    <property type="match status" value="1"/>
</dbReference>
<dbReference type="PANTHER" id="PTHR11042">
    <property type="entry name" value="EUKARYOTIC TRANSLATION INITIATION FACTOR 2-ALPHA KINASE EIF2-ALPHA KINASE -RELATED"/>
    <property type="match status" value="1"/>
</dbReference>
<evidence type="ECO:0000256" key="17">
    <source>
        <dbReference type="ARBA" id="ARBA00048659"/>
    </source>
</evidence>
<evidence type="ECO:0000256" key="16">
    <source>
        <dbReference type="ARBA" id="ARBA00046654"/>
    </source>
</evidence>
<dbReference type="PROSITE" id="PS00108">
    <property type="entry name" value="PROTEIN_KINASE_ST"/>
    <property type="match status" value="1"/>
</dbReference>
<evidence type="ECO:0000256" key="2">
    <source>
        <dbReference type="ARBA" id="ARBA00022527"/>
    </source>
</evidence>
<protein>
    <recommendedName>
        <fullName evidence="13">Eukaryotic translation initiation factor 2-alpha kinase 1</fullName>
        <ecNumber evidence="1">2.7.11.1</ecNumber>
    </recommendedName>
    <alternativeName>
        <fullName evidence="15">Heme-regulated eukaryotic initiation factor eIF-2-alpha kinase</fullName>
    </alternativeName>
    <alternativeName>
        <fullName evidence="14">Hemin-sensitive initiation factor 2-alpha kinase</fullName>
    </alternativeName>
</protein>
<dbReference type="GO" id="GO:0005634">
    <property type="term" value="C:nucleus"/>
    <property type="evidence" value="ECO:0007669"/>
    <property type="project" value="TreeGrafter"/>
</dbReference>
<comment type="catalytic activity">
    <reaction evidence="17">
        <text>L-threonyl-[protein] + ATP = O-phospho-L-threonyl-[protein] + ADP + H(+)</text>
        <dbReference type="Rhea" id="RHEA:46608"/>
        <dbReference type="Rhea" id="RHEA-COMP:11060"/>
        <dbReference type="Rhea" id="RHEA-COMP:11605"/>
        <dbReference type="ChEBI" id="CHEBI:15378"/>
        <dbReference type="ChEBI" id="CHEBI:30013"/>
        <dbReference type="ChEBI" id="CHEBI:30616"/>
        <dbReference type="ChEBI" id="CHEBI:61977"/>
        <dbReference type="ChEBI" id="CHEBI:456216"/>
        <dbReference type="EC" id="2.7.11.1"/>
    </reaction>
    <physiologicalReaction direction="left-to-right" evidence="17">
        <dbReference type="Rhea" id="RHEA:46609"/>
    </physiologicalReaction>
</comment>
<dbReference type="PANTHER" id="PTHR11042:SF160">
    <property type="entry name" value="EUKARYOTIC TRANSLATION INITIATION FACTOR 2-ALPHA KINASE 1"/>
    <property type="match status" value="1"/>
</dbReference>
<dbReference type="SMART" id="SM00220">
    <property type="entry name" value="S_TKc"/>
    <property type="match status" value="1"/>
</dbReference>
<dbReference type="InterPro" id="IPR011009">
    <property type="entry name" value="Kinase-like_dom_sf"/>
</dbReference>